<dbReference type="AlphaFoldDB" id="A0A221RR89"/>
<accession>A0A221RR89</accession>
<feature type="signal peptide" evidence="2">
    <location>
        <begin position="1"/>
        <end position="19"/>
    </location>
</feature>
<evidence type="ECO:0000313" key="5">
    <source>
        <dbReference type="Proteomes" id="UP000199749"/>
    </source>
</evidence>
<keyword evidence="2" id="KW-0732">Signal</keyword>
<evidence type="ECO:0000313" key="6">
    <source>
        <dbReference type="Proteomes" id="UP000257607"/>
    </source>
</evidence>
<reference evidence="4 6" key="2">
    <citation type="submission" date="2018-07" db="EMBL/GenBank/DDBJ databases">
        <title>Lactobacillus curvatus genome sequence.</title>
        <authorList>
            <person name="Prechtl R."/>
        </authorList>
    </citation>
    <scope>NUCLEOTIDE SEQUENCE [LARGE SCALE GENOMIC DNA]</scope>
    <source>
        <strain evidence="4 6">TMW 1.1928</strain>
    </source>
</reference>
<dbReference type="Proteomes" id="UP000257607">
    <property type="component" value="Chromosome"/>
</dbReference>
<evidence type="ECO:0000313" key="4">
    <source>
        <dbReference type="EMBL" id="AXN35108.1"/>
    </source>
</evidence>
<dbReference type="EMBL" id="CP031003">
    <property type="protein sequence ID" value="AXN35108.1"/>
    <property type="molecule type" value="Genomic_DNA"/>
</dbReference>
<dbReference type="EMBL" id="CP022474">
    <property type="protein sequence ID" value="ASN59374.1"/>
    <property type="molecule type" value="Genomic_DNA"/>
</dbReference>
<feature type="chain" id="PRO_5011910780" evidence="2">
    <location>
        <begin position="20"/>
        <end position="200"/>
    </location>
</feature>
<feature type="region of interest" description="Disordered" evidence="1">
    <location>
        <begin position="68"/>
        <end position="101"/>
    </location>
</feature>
<feature type="compositionally biased region" description="Basic and acidic residues" evidence="1">
    <location>
        <begin position="76"/>
        <end position="85"/>
    </location>
</feature>
<reference evidence="3 5" key="1">
    <citation type="submission" date="2017-07" db="EMBL/GenBank/DDBJ databases">
        <title>Lactobacillus curvatus MRS6 whole genome.</title>
        <authorList>
            <person name="Jans C."/>
            <person name="Lagler S."/>
            <person name="Lacroix C."/>
            <person name="Meile L."/>
            <person name="Stevens M.J.A."/>
        </authorList>
    </citation>
    <scope>NUCLEOTIDE SEQUENCE [LARGE SCALE GENOMIC DNA]</scope>
    <source>
        <strain evidence="3 5">MRS6</strain>
    </source>
</reference>
<evidence type="ECO:0000256" key="1">
    <source>
        <dbReference type="SAM" id="MobiDB-lite"/>
    </source>
</evidence>
<dbReference type="Proteomes" id="UP000199749">
    <property type="component" value="Chromosome"/>
</dbReference>
<proteinExistence type="predicted"/>
<gene>
    <name evidence="3" type="ORF">CG419_01465</name>
    <name evidence="4" type="ORF">DT351_01455</name>
</gene>
<evidence type="ECO:0000313" key="3">
    <source>
        <dbReference type="EMBL" id="ASN59374.1"/>
    </source>
</evidence>
<evidence type="ECO:0000256" key="2">
    <source>
        <dbReference type="SAM" id="SignalP"/>
    </source>
</evidence>
<sequence length="200" mass="20853">MLAIGLILLMLITTNIARAALTNEAAPETNHPVQKLMSSKAIEQFTGQPAQAAETSLVKHATVLPTDKPVSCPIHPDPDSAEIKEPTPAPEPEPVAAPAPAEPTLIDKGTFKLTFYDPAVLGATSMPGGMYAGVAAHLGVIPRGSQIKITLSTGEVWYRVVNDTGTFAASNSQQLDVAMPNCDIPSAGVLNANVQIVQPA</sequence>
<organism evidence="4 6">
    <name type="scientific">Latilactobacillus curvatus</name>
    <name type="common">Lactobacillus curvatus</name>
    <dbReference type="NCBI Taxonomy" id="28038"/>
    <lineage>
        <taxon>Bacteria</taxon>
        <taxon>Bacillati</taxon>
        <taxon>Bacillota</taxon>
        <taxon>Bacilli</taxon>
        <taxon>Lactobacillales</taxon>
        <taxon>Lactobacillaceae</taxon>
        <taxon>Latilactobacillus</taxon>
    </lineage>
</organism>
<keyword evidence="4" id="KW-0378">Hydrolase</keyword>
<name>A0A221RR89_LATCU</name>
<dbReference type="GO" id="GO:0016787">
    <property type="term" value="F:hydrolase activity"/>
    <property type="evidence" value="ECO:0007669"/>
    <property type="project" value="UniProtKB-KW"/>
</dbReference>
<protein>
    <submittedName>
        <fullName evidence="4">Hydrolase</fullName>
    </submittedName>
</protein>
<feature type="compositionally biased region" description="Pro residues" evidence="1">
    <location>
        <begin position="87"/>
        <end position="101"/>
    </location>
</feature>